<feature type="transmembrane region" description="Helical" evidence="5">
    <location>
        <begin position="40"/>
        <end position="62"/>
    </location>
</feature>
<dbReference type="Gene3D" id="1.20.120.1630">
    <property type="match status" value="1"/>
</dbReference>
<comment type="subcellular location">
    <subcellularLocation>
        <location evidence="1">Endomembrane system</location>
        <topology evidence="1">Multi-pass membrane protein</topology>
    </subcellularLocation>
</comment>
<dbReference type="RefSeq" id="WP_090654791.1">
    <property type="nucleotide sequence ID" value="NZ_FOIA01000001.1"/>
</dbReference>
<protein>
    <submittedName>
        <fullName evidence="6">Protein-S-isoprenylcysteine O-methyltransferase Ste14</fullName>
    </submittedName>
</protein>
<organism evidence="6 7">
    <name type="scientific">Nitrosomonas marina</name>
    <dbReference type="NCBI Taxonomy" id="917"/>
    <lineage>
        <taxon>Bacteria</taxon>
        <taxon>Pseudomonadati</taxon>
        <taxon>Pseudomonadota</taxon>
        <taxon>Betaproteobacteria</taxon>
        <taxon>Nitrosomonadales</taxon>
        <taxon>Nitrosomonadaceae</taxon>
        <taxon>Nitrosomonas</taxon>
    </lineage>
</organism>
<evidence type="ECO:0000256" key="4">
    <source>
        <dbReference type="ARBA" id="ARBA00023136"/>
    </source>
</evidence>
<dbReference type="GO" id="GO:0008168">
    <property type="term" value="F:methyltransferase activity"/>
    <property type="evidence" value="ECO:0007669"/>
    <property type="project" value="UniProtKB-KW"/>
</dbReference>
<evidence type="ECO:0000256" key="5">
    <source>
        <dbReference type="SAM" id="Phobius"/>
    </source>
</evidence>
<feature type="transmembrane region" description="Helical" evidence="5">
    <location>
        <begin position="92"/>
        <end position="122"/>
    </location>
</feature>
<dbReference type="OrthoDB" id="9811969at2"/>
<gene>
    <name evidence="6" type="ORF">SAMN05216326_1019</name>
</gene>
<keyword evidence="7" id="KW-1185">Reference proteome</keyword>
<evidence type="ECO:0000256" key="2">
    <source>
        <dbReference type="ARBA" id="ARBA00022692"/>
    </source>
</evidence>
<keyword evidence="6" id="KW-0489">Methyltransferase</keyword>
<dbReference type="Pfam" id="PF04191">
    <property type="entry name" value="PEMT"/>
    <property type="match status" value="1"/>
</dbReference>
<dbReference type="GO" id="GO:0012505">
    <property type="term" value="C:endomembrane system"/>
    <property type="evidence" value="ECO:0007669"/>
    <property type="project" value="UniProtKB-SubCell"/>
</dbReference>
<name>A0A1H9Y1K6_9PROT</name>
<accession>A0A1H9Y1K6</accession>
<sequence>MKHQRIRLIPPALVMVVFAIAMWFLAISFPVSLFESEPPILFPLLMIAIGLLVIVLCAVTFIRKKTTLNPLKPELATILISSGLYQYSRNPIYLGFVIILAGWGMYLNNIPALLLIAGFIFYMDQFQIELEEKLLSQIFGDQFEIYKRNVRRWL</sequence>
<dbReference type="EMBL" id="FOIA01000001">
    <property type="protein sequence ID" value="SES62650.1"/>
    <property type="molecule type" value="Genomic_DNA"/>
</dbReference>
<dbReference type="AlphaFoldDB" id="A0A1H9Y1K6"/>
<keyword evidence="6" id="KW-0808">Transferase</keyword>
<reference evidence="7" key="1">
    <citation type="submission" date="2016-10" db="EMBL/GenBank/DDBJ databases">
        <authorList>
            <person name="Varghese N."/>
            <person name="Submissions S."/>
        </authorList>
    </citation>
    <scope>NUCLEOTIDE SEQUENCE [LARGE SCALE GENOMIC DNA]</scope>
    <source>
        <strain evidence="7">Nm71</strain>
    </source>
</reference>
<keyword evidence="3 5" id="KW-1133">Transmembrane helix</keyword>
<keyword evidence="2 5" id="KW-0812">Transmembrane</keyword>
<dbReference type="Proteomes" id="UP000199345">
    <property type="component" value="Unassembled WGS sequence"/>
</dbReference>
<feature type="transmembrane region" description="Helical" evidence="5">
    <location>
        <begin position="12"/>
        <end position="34"/>
    </location>
</feature>
<keyword evidence="4 5" id="KW-0472">Membrane</keyword>
<dbReference type="GO" id="GO:0032259">
    <property type="term" value="P:methylation"/>
    <property type="evidence" value="ECO:0007669"/>
    <property type="project" value="UniProtKB-KW"/>
</dbReference>
<proteinExistence type="predicted"/>
<dbReference type="PANTHER" id="PTHR12714">
    <property type="entry name" value="PROTEIN-S ISOPRENYLCYSTEINE O-METHYLTRANSFERASE"/>
    <property type="match status" value="1"/>
</dbReference>
<evidence type="ECO:0000313" key="6">
    <source>
        <dbReference type="EMBL" id="SES62650.1"/>
    </source>
</evidence>
<evidence type="ECO:0000256" key="3">
    <source>
        <dbReference type="ARBA" id="ARBA00022989"/>
    </source>
</evidence>
<dbReference type="PANTHER" id="PTHR12714:SF9">
    <property type="entry name" value="PROTEIN-S-ISOPRENYLCYSTEINE O-METHYLTRANSFERASE"/>
    <property type="match status" value="1"/>
</dbReference>
<evidence type="ECO:0000256" key="1">
    <source>
        <dbReference type="ARBA" id="ARBA00004127"/>
    </source>
</evidence>
<evidence type="ECO:0000313" key="7">
    <source>
        <dbReference type="Proteomes" id="UP000199345"/>
    </source>
</evidence>
<dbReference type="InterPro" id="IPR007318">
    <property type="entry name" value="Phopholipid_MeTrfase"/>
</dbReference>